<gene>
    <name evidence="1" type="ORF">OPT61_g805</name>
</gene>
<dbReference type="EMBL" id="JAPHNI010000028">
    <property type="protein sequence ID" value="KAJ8118147.1"/>
    <property type="molecule type" value="Genomic_DNA"/>
</dbReference>
<evidence type="ECO:0000313" key="2">
    <source>
        <dbReference type="Proteomes" id="UP001153331"/>
    </source>
</evidence>
<keyword evidence="2" id="KW-1185">Reference proteome</keyword>
<accession>A0ACC2ISK1</accession>
<dbReference type="Proteomes" id="UP001153331">
    <property type="component" value="Unassembled WGS sequence"/>
</dbReference>
<name>A0ACC2ISK1_9PLEO</name>
<protein>
    <submittedName>
        <fullName evidence="1">Uncharacterized protein</fullName>
    </submittedName>
</protein>
<proteinExistence type="predicted"/>
<evidence type="ECO:0000313" key="1">
    <source>
        <dbReference type="EMBL" id="KAJ8118147.1"/>
    </source>
</evidence>
<sequence length="502" mass="55956">MADIKPVMSGPATSVVLGESELIKVEMSSENLEMESALRDYVPGTDAEKRLVRKLDMFMMPTLWVMYILAYIDRQNIGNARVAGMGSDLKLTDSDYAMLLSIFFIGYLICEVPSNLILTRSRPSYYLPGIMMVWGTICACMSLTKHYRDMLVMRFFLGCIEAGFFPGVLYVMTCWYKKAEIGKRFSIFFTASVFSGALSGLLAGAITGNMEGVRGMRGWRWLYLIEGVASIGAAIVFKFILLDFPETTKRFSLEERQLAAIRMMHDRNTTAARHATKLTHWQAVKAAFADPRTYIFTLLFVMNLGSCTISYFIPTIVRQMGYASVTAQYMTIPIWMVAAVFLVVLSFTADRTGDRRWHIAGCMGLSFICTIVCIAVSHPVVLYTMLCFYIAGLYTALPLILNWASEVIALPAEKRAVVVAFVNSVGNLSAVYGSRLWPASDGPNFIKGFATTGAFTGFATLLAIAIPIILKYLPKEGRTKAEREIIEREREQLENRGETSAV</sequence>
<reference evidence="1" key="1">
    <citation type="submission" date="2022-11" db="EMBL/GenBank/DDBJ databases">
        <title>Genome Sequence of Boeremia exigua.</title>
        <authorList>
            <person name="Buettner E."/>
        </authorList>
    </citation>
    <scope>NUCLEOTIDE SEQUENCE</scope>
    <source>
        <strain evidence="1">CU02</strain>
    </source>
</reference>
<comment type="caution">
    <text evidence="1">The sequence shown here is derived from an EMBL/GenBank/DDBJ whole genome shotgun (WGS) entry which is preliminary data.</text>
</comment>
<organism evidence="1 2">
    <name type="scientific">Boeremia exigua</name>
    <dbReference type="NCBI Taxonomy" id="749465"/>
    <lineage>
        <taxon>Eukaryota</taxon>
        <taxon>Fungi</taxon>
        <taxon>Dikarya</taxon>
        <taxon>Ascomycota</taxon>
        <taxon>Pezizomycotina</taxon>
        <taxon>Dothideomycetes</taxon>
        <taxon>Pleosporomycetidae</taxon>
        <taxon>Pleosporales</taxon>
        <taxon>Pleosporineae</taxon>
        <taxon>Didymellaceae</taxon>
        <taxon>Boeremia</taxon>
    </lineage>
</organism>